<proteinExistence type="predicted"/>
<dbReference type="Proteomes" id="UP001228113">
    <property type="component" value="Chromosome"/>
</dbReference>
<evidence type="ECO:0000313" key="1">
    <source>
        <dbReference type="EMBL" id="BDU77984.1"/>
    </source>
</evidence>
<sequence length="60" mass="6876">MAPMDESITRQLAMEIGELQRQIESLARIVSALVQRIPEPEQSEILRLVSDWPKVSEKKT</sequence>
<keyword evidence="2" id="KW-1185">Reference proteome</keyword>
<gene>
    <name evidence="1" type="ORF">METESE_29420</name>
</gene>
<dbReference type="KEGG" id="msea:METESE_29420"/>
<accession>A0AA48GXA7</accession>
<name>A0AA48GXA7_9BACT</name>
<dbReference type="RefSeq" id="WP_316410500.1">
    <property type="nucleotide sequence ID" value="NZ_AP027081.1"/>
</dbReference>
<protein>
    <submittedName>
        <fullName evidence="1">Uncharacterized protein</fullName>
    </submittedName>
</protein>
<organism evidence="1 2">
    <name type="scientific">Mesoterricola sediminis</name>
    <dbReference type="NCBI Taxonomy" id="2927980"/>
    <lineage>
        <taxon>Bacteria</taxon>
        <taxon>Pseudomonadati</taxon>
        <taxon>Acidobacteriota</taxon>
        <taxon>Holophagae</taxon>
        <taxon>Holophagales</taxon>
        <taxon>Holophagaceae</taxon>
        <taxon>Mesoterricola</taxon>
    </lineage>
</organism>
<reference evidence="1" key="1">
    <citation type="journal article" date="2023" name="Int. J. Syst. Evol. Microbiol.">
        <title>Mesoterricola silvestris gen. nov., sp. nov., Mesoterricola sediminis sp. nov., Geothrix oryzae sp. nov., Geothrix edaphica sp. nov., Geothrix rubra sp. nov., and Geothrix limicola sp. nov., six novel members of Acidobacteriota isolated from soils.</title>
        <authorList>
            <person name="Itoh H."/>
            <person name="Sugisawa Y."/>
            <person name="Mise K."/>
            <person name="Xu Z."/>
            <person name="Kuniyasu M."/>
            <person name="Ushijima N."/>
            <person name="Kawano K."/>
            <person name="Kobayashi E."/>
            <person name="Shiratori Y."/>
            <person name="Masuda Y."/>
            <person name="Senoo K."/>
        </authorList>
    </citation>
    <scope>NUCLEOTIDE SEQUENCE</scope>
    <source>
        <strain evidence="1">W786</strain>
    </source>
</reference>
<evidence type="ECO:0000313" key="2">
    <source>
        <dbReference type="Proteomes" id="UP001228113"/>
    </source>
</evidence>
<dbReference type="EMBL" id="AP027081">
    <property type="protein sequence ID" value="BDU77984.1"/>
    <property type="molecule type" value="Genomic_DNA"/>
</dbReference>
<dbReference type="AlphaFoldDB" id="A0AA48GXA7"/>